<keyword evidence="3" id="KW-1185">Reference proteome</keyword>
<accession>W2TIH3</accession>
<evidence type="ECO:0000313" key="3">
    <source>
        <dbReference type="Proteomes" id="UP000053676"/>
    </source>
</evidence>
<sequence length="319" mass="36016">MSSVEEVSDDLTAMVTESCSADPLEDKIDQVKSQEGSSSKELCTMPDPEASSSAQRKPPQLKPDDIAHRNLERSLGEDFSNRRSPKDSPTRWTDVFSSKRIRRRIHKHFGDSRVEDDRDITDEMVSATQELRSLSSTELTGRVEQVLKDRNIDQKKIDTMLDKMDDERKRLILTQHLKTDVSCTKKAPAMMIDQLLEVLDSDNVLDRKKDIVTLKVILAGEGVRYLSEFARNGNKRSDENGLQLICRLFGVPGLELVLQCESRVVGRLIEGVCAINKRRAKEGEETEVARVLRAEIVKILASLGMVNQESTKNIKMEMS</sequence>
<feature type="non-terminal residue" evidence="2">
    <location>
        <position position="319"/>
    </location>
</feature>
<dbReference type="STRING" id="51031.W2TIH3"/>
<evidence type="ECO:0000256" key="1">
    <source>
        <dbReference type="SAM" id="MobiDB-lite"/>
    </source>
</evidence>
<feature type="compositionally biased region" description="Basic and acidic residues" evidence="1">
    <location>
        <begin position="62"/>
        <end position="89"/>
    </location>
</feature>
<proteinExistence type="predicted"/>
<dbReference type="AlphaFoldDB" id="W2TIH3"/>
<protein>
    <submittedName>
        <fullName evidence="2">Uncharacterized protein</fullName>
    </submittedName>
</protein>
<dbReference type="KEGG" id="nai:NECAME_08889"/>
<organism evidence="2 3">
    <name type="scientific">Necator americanus</name>
    <name type="common">Human hookworm</name>
    <dbReference type="NCBI Taxonomy" id="51031"/>
    <lineage>
        <taxon>Eukaryota</taxon>
        <taxon>Metazoa</taxon>
        <taxon>Ecdysozoa</taxon>
        <taxon>Nematoda</taxon>
        <taxon>Chromadorea</taxon>
        <taxon>Rhabditida</taxon>
        <taxon>Rhabditina</taxon>
        <taxon>Rhabditomorpha</taxon>
        <taxon>Strongyloidea</taxon>
        <taxon>Ancylostomatidae</taxon>
        <taxon>Bunostominae</taxon>
        <taxon>Necator</taxon>
    </lineage>
</organism>
<feature type="region of interest" description="Disordered" evidence="1">
    <location>
        <begin position="1"/>
        <end position="92"/>
    </location>
</feature>
<evidence type="ECO:0000313" key="2">
    <source>
        <dbReference type="EMBL" id="ETN80812.1"/>
    </source>
</evidence>
<dbReference type="EMBL" id="KI658935">
    <property type="protein sequence ID" value="ETN80812.1"/>
    <property type="molecule type" value="Genomic_DNA"/>
</dbReference>
<reference evidence="3" key="1">
    <citation type="journal article" date="2014" name="Nat. Genet.">
        <title>Genome of the human hookworm Necator americanus.</title>
        <authorList>
            <person name="Tang Y.T."/>
            <person name="Gao X."/>
            <person name="Rosa B.A."/>
            <person name="Abubucker S."/>
            <person name="Hallsworth-Pepin K."/>
            <person name="Martin J."/>
            <person name="Tyagi R."/>
            <person name="Heizer E."/>
            <person name="Zhang X."/>
            <person name="Bhonagiri-Palsikar V."/>
            <person name="Minx P."/>
            <person name="Warren W.C."/>
            <person name="Wang Q."/>
            <person name="Zhan B."/>
            <person name="Hotez P.J."/>
            <person name="Sternberg P.W."/>
            <person name="Dougall A."/>
            <person name="Gaze S.T."/>
            <person name="Mulvenna J."/>
            <person name="Sotillo J."/>
            <person name="Ranganathan S."/>
            <person name="Rabelo E.M."/>
            <person name="Wilson R.K."/>
            <person name="Felgner P.L."/>
            <person name="Bethony J."/>
            <person name="Hawdon J.M."/>
            <person name="Gasser R.B."/>
            <person name="Loukas A."/>
            <person name="Mitreva M."/>
        </authorList>
    </citation>
    <scope>NUCLEOTIDE SEQUENCE [LARGE SCALE GENOMIC DNA]</scope>
</reference>
<name>W2TIH3_NECAM</name>
<dbReference type="Proteomes" id="UP000053676">
    <property type="component" value="Unassembled WGS sequence"/>
</dbReference>
<gene>
    <name evidence="2" type="ORF">NECAME_08889</name>
</gene>
<dbReference type="OrthoDB" id="1104827at2759"/>